<comment type="catalytic activity">
    <reaction evidence="6">
        <text>hydrogencarbonate + H(+) = CO2 + H2O</text>
        <dbReference type="Rhea" id="RHEA:10748"/>
        <dbReference type="ChEBI" id="CHEBI:15377"/>
        <dbReference type="ChEBI" id="CHEBI:15378"/>
        <dbReference type="ChEBI" id="CHEBI:16526"/>
        <dbReference type="ChEBI" id="CHEBI:17544"/>
        <dbReference type="EC" id="4.2.1.1"/>
    </reaction>
</comment>
<dbReference type="InterPro" id="IPR036398">
    <property type="entry name" value="CA_dom_sf"/>
</dbReference>
<dbReference type="GO" id="GO:0004089">
    <property type="term" value="F:carbonate dehydratase activity"/>
    <property type="evidence" value="ECO:0007669"/>
    <property type="project" value="UniProtKB-EC"/>
</dbReference>
<evidence type="ECO:0000256" key="2">
    <source>
        <dbReference type="ARBA" id="ARBA00012925"/>
    </source>
</evidence>
<accession>A0A1D2M739</accession>
<dbReference type="AlphaFoldDB" id="A0A1D2M739"/>
<dbReference type="PANTHER" id="PTHR18952:SF265">
    <property type="entry name" value="CARBONIC ANHYDRASE"/>
    <property type="match status" value="1"/>
</dbReference>
<evidence type="ECO:0000256" key="1">
    <source>
        <dbReference type="ARBA" id="ARBA00010718"/>
    </source>
</evidence>
<dbReference type="PROSITE" id="PS51144">
    <property type="entry name" value="ALPHA_CA_2"/>
    <property type="match status" value="1"/>
</dbReference>
<dbReference type="EC" id="4.2.1.1" evidence="2"/>
<dbReference type="InterPro" id="IPR001148">
    <property type="entry name" value="CA_dom"/>
</dbReference>
<dbReference type="STRING" id="48709.A0A1D2M739"/>
<evidence type="ECO:0000313" key="9">
    <source>
        <dbReference type="Proteomes" id="UP000094527"/>
    </source>
</evidence>
<dbReference type="EMBL" id="LJIJ01003182">
    <property type="protein sequence ID" value="ODM88785.1"/>
    <property type="molecule type" value="Genomic_DNA"/>
</dbReference>
<reference evidence="8 9" key="1">
    <citation type="journal article" date="2016" name="Genome Biol. Evol.">
        <title>Gene Family Evolution Reflects Adaptation to Soil Environmental Stressors in the Genome of the Collembolan Orchesella cincta.</title>
        <authorList>
            <person name="Faddeeva-Vakhrusheva A."/>
            <person name="Derks M.F."/>
            <person name="Anvar S.Y."/>
            <person name="Agamennone V."/>
            <person name="Suring W."/>
            <person name="Smit S."/>
            <person name="van Straalen N.M."/>
            <person name="Roelofs D."/>
        </authorList>
    </citation>
    <scope>NUCLEOTIDE SEQUENCE [LARGE SCALE GENOMIC DNA]</scope>
    <source>
        <tissue evidence="8">Mixed pool</tissue>
    </source>
</reference>
<sequence length="686" mass="79931">MLKSLRGEQFSPFRYTYNNLDTNQRQPGWSFGGADGPTLWHKLDIRKFYSPILSNAKLSEVETDSDIAQAYPGLGELAEHFQQIEAPLDYRWTKDSGYHAYTRYLIPVLSSTDVEYYKYKGLLDESFKIPSDAQVIQHLIDALNVYLNKTTKPIVYQYPPNSAYYYENKWDFPTVEKIDFYKVYEEFLSHYLFADTTRYVIDLKKDARRDNAIDSLYFIYDVIRRIYRSYVEAVISQLKCTKAIVQQVTTRRFGMADIKRVLNNARQKCIDPIFGKLNSTTIGTTYFVSTGTLRFLYDTYFLRKESRQRYTLPLTPVQFPICKHNEPSPINIHTKKGRKSTLTSYKFGDAAYRLYKFFISFPTDGSTLLGMVDAERLDDSSVWLTGGAVKGQNLVFQTMLIRFGRDWESQGSEHLLDSKGGQMELQMIFTIAGSADPIKYWHVLARVQNRLFQFREKLVIILSVLVDALETEEAVIQKIEEEGTLQDPYLFEPFTQAAYHFRKERESNSDQDEPRGYVSVDPVFRFIDFIPKTKSKFYTYRGSLSWPPCFGYVIWSVYQQRLYISKRQFDEFIKIPAFGVVDHNRASENFRREDQIHVEEENDPNLDYTTRQNLIAKRTVNRFILEGTHNYDPEGKDSLVDEAVYYMDSDRAANLKESGLVLRLRLLLSSPQSMELLGINIIIMCS</sequence>
<dbReference type="Proteomes" id="UP000094527">
    <property type="component" value="Unassembled WGS sequence"/>
</dbReference>
<comment type="caution">
    <text evidence="8">The sequence shown here is derived from an EMBL/GenBank/DDBJ whole genome shotgun (WGS) entry which is preliminary data.</text>
</comment>
<evidence type="ECO:0000259" key="7">
    <source>
        <dbReference type="PROSITE" id="PS51144"/>
    </source>
</evidence>
<feature type="domain" description="Alpha-carbonic anhydrase" evidence="7">
    <location>
        <begin position="306"/>
        <end position="610"/>
    </location>
</feature>
<comment type="similarity">
    <text evidence="1">Belongs to the alpha-carbonic anhydrase family.</text>
</comment>
<evidence type="ECO:0000256" key="3">
    <source>
        <dbReference type="ARBA" id="ARBA00022723"/>
    </source>
</evidence>
<keyword evidence="5" id="KW-0456">Lyase</keyword>
<dbReference type="Pfam" id="PF00194">
    <property type="entry name" value="Carb_anhydrase"/>
    <property type="match status" value="2"/>
</dbReference>
<dbReference type="PANTHER" id="PTHR18952">
    <property type="entry name" value="CARBONIC ANHYDRASE"/>
    <property type="match status" value="1"/>
</dbReference>
<name>A0A1D2M739_ORCCI</name>
<dbReference type="Gene3D" id="3.10.200.10">
    <property type="entry name" value="Alpha carbonic anhydrase"/>
    <property type="match status" value="1"/>
</dbReference>
<dbReference type="SMART" id="SM01057">
    <property type="entry name" value="Carb_anhydrase"/>
    <property type="match status" value="1"/>
</dbReference>
<keyword evidence="9" id="KW-1185">Reference proteome</keyword>
<dbReference type="GO" id="GO:0008270">
    <property type="term" value="F:zinc ion binding"/>
    <property type="evidence" value="ECO:0007669"/>
    <property type="project" value="InterPro"/>
</dbReference>
<evidence type="ECO:0000256" key="5">
    <source>
        <dbReference type="ARBA" id="ARBA00023239"/>
    </source>
</evidence>
<dbReference type="SUPFAM" id="SSF51069">
    <property type="entry name" value="Carbonic anhydrase"/>
    <property type="match status" value="1"/>
</dbReference>
<keyword evidence="4" id="KW-0862">Zinc</keyword>
<protein>
    <recommendedName>
        <fullName evidence="2">carbonic anhydrase</fullName>
        <ecNumber evidence="2">4.2.1.1</ecNumber>
    </recommendedName>
</protein>
<evidence type="ECO:0000256" key="4">
    <source>
        <dbReference type="ARBA" id="ARBA00022833"/>
    </source>
</evidence>
<proteinExistence type="inferred from homology"/>
<organism evidence="8 9">
    <name type="scientific">Orchesella cincta</name>
    <name type="common">Springtail</name>
    <name type="synonym">Podura cincta</name>
    <dbReference type="NCBI Taxonomy" id="48709"/>
    <lineage>
        <taxon>Eukaryota</taxon>
        <taxon>Metazoa</taxon>
        <taxon>Ecdysozoa</taxon>
        <taxon>Arthropoda</taxon>
        <taxon>Hexapoda</taxon>
        <taxon>Collembola</taxon>
        <taxon>Entomobryomorpha</taxon>
        <taxon>Entomobryoidea</taxon>
        <taxon>Orchesellidae</taxon>
        <taxon>Orchesellinae</taxon>
        <taxon>Orchesella</taxon>
    </lineage>
</organism>
<feature type="non-terminal residue" evidence="8">
    <location>
        <position position="686"/>
    </location>
</feature>
<gene>
    <name evidence="8" type="ORF">Ocin01_17896</name>
</gene>
<keyword evidence="3" id="KW-0479">Metal-binding</keyword>
<dbReference type="InterPro" id="IPR023561">
    <property type="entry name" value="Carbonic_anhydrase_a-class"/>
</dbReference>
<evidence type="ECO:0000256" key="6">
    <source>
        <dbReference type="ARBA" id="ARBA00048348"/>
    </source>
</evidence>
<evidence type="ECO:0000313" key="8">
    <source>
        <dbReference type="EMBL" id="ODM88785.1"/>
    </source>
</evidence>
<dbReference type="OrthoDB" id="429145at2759"/>